<keyword evidence="2" id="KW-0238">DNA-binding</keyword>
<sequence>MIVIDPRSPVPPFEQLRTQMTDAMVSGELAPGSRLPTVRRLAEDLGISPGTVARAYRELESTGFIETRGRNGTFVAPRGDEAERRAQRAAADFVAQMRALRVDAATTVDLVTAALRSPAADGGPVTS</sequence>
<dbReference type="InterPro" id="IPR000524">
    <property type="entry name" value="Tscrpt_reg_HTH_GntR"/>
</dbReference>
<dbReference type="KEGG" id="mcw:A8L33_09170"/>
<dbReference type="EMBL" id="LAVO01000005">
    <property type="protein sequence ID" value="KOS11276.1"/>
    <property type="molecule type" value="Genomic_DNA"/>
</dbReference>
<evidence type="ECO:0000313" key="6">
    <source>
        <dbReference type="Proteomes" id="UP000037737"/>
    </source>
</evidence>
<comment type="caution">
    <text evidence="5">The sequence shown here is derived from an EMBL/GenBank/DDBJ whole genome shotgun (WGS) entry which is preliminary data.</text>
</comment>
<dbReference type="Proteomes" id="UP000037737">
    <property type="component" value="Unassembled WGS sequence"/>
</dbReference>
<evidence type="ECO:0000313" key="5">
    <source>
        <dbReference type="EMBL" id="KOS11276.1"/>
    </source>
</evidence>
<dbReference type="OrthoDB" id="4307011at2"/>
<evidence type="ECO:0000256" key="2">
    <source>
        <dbReference type="ARBA" id="ARBA00023125"/>
    </source>
</evidence>
<dbReference type="SMART" id="SM00345">
    <property type="entry name" value="HTH_GNTR"/>
    <property type="match status" value="1"/>
</dbReference>
<evidence type="ECO:0000256" key="1">
    <source>
        <dbReference type="ARBA" id="ARBA00023015"/>
    </source>
</evidence>
<keyword evidence="6" id="KW-1185">Reference proteome</keyword>
<reference evidence="5" key="1">
    <citation type="submission" date="2015-04" db="EMBL/GenBank/DDBJ databases">
        <title>Complete genome sequence of Microbacterium chocolatum SIT 101, a bacterium enantioselectively hydrolyzing mesomeric diesters.</title>
        <authorList>
            <person name="Li X."/>
            <person name="Xu Y."/>
        </authorList>
    </citation>
    <scope>NUCLEOTIDE SEQUENCE [LARGE SCALE GENOMIC DNA]</scope>
    <source>
        <strain evidence="5">SIT 101</strain>
    </source>
</reference>
<gene>
    <name evidence="5" type="ORF">XI38_05265</name>
</gene>
<dbReference type="AlphaFoldDB" id="A0A0M8MF92"/>
<dbReference type="InterPro" id="IPR036390">
    <property type="entry name" value="WH_DNA-bd_sf"/>
</dbReference>
<dbReference type="PROSITE" id="PS50949">
    <property type="entry name" value="HTH_GNTR"/>
    <property type="match status" value="1"/>
</dbReference>
<name>A0A0M8MF92_9MICO</name>
<proteinExistence type="predicted"/>
<dbReference type="CDD" id="cd07377">
    <property type="entry name" value="WHTH_GntR"/>
    <property type="match status" value="1"/>
</dbReference>
<protein>
    <submittedName>
        <fullName evidence="5">GntR family transcriptional regulator</fullName>
    </submittedName>
</protein>
<dbReference type="PATRIC" id="fig|84292.3.peg.1085"/>
<dbReference type="InterPro" id="IPR036388">
    <property type="entry name" value="WH-like_DNA-bd_sf"/>
</dbReference>
<dbReference type="Pfam" id="PF00392">
    <property type="entry name" value="GntR"/>
    <property type="match status" value="1"/>
</dbReference>
<dbReference type="SUPFAM" id="SSF46785">
    <property type="entry name" value="Winged helix' DNA-binding domain"/>
    <property type="match status" value="1"/>
</dbReference>
<evidence type="ECO:0000256" key="3">
    <source>
        <dbReference type="ARBA" id="ARBA00023163"/>
    </source>
</evidence>
<dbReference type="GO" id="GO:0003677">
    <property type="term" value="F:DNA binding"/>
    <property type="evidence" value="ECO:0007669"/>
    <property type="project" value="UniProtKB-KW"/>
</dbReference>
<feature type="domain" description="HTH gntR-type" evidence="4">
    <location>
        <begin position="10"/>
        <end position="78"/>
    </location>
</feature>
<accession>A0A0M8MF92</accession>
<keyword evidence="3" id="KW-0804">Transcription</keyword>
<evidence type="ECO:0000259" key="4">
    <source>
        <dbReference type="PROSITE" id="PS50949"/>
    </source>
</evidence>
<dbReference type="GO" id="GO:0003700">
    <property type="term" value="F:DNA-binding transcription factor activity"/>
    <property type="evidence" value="ECO:0007669"/>
    <property type="project" value="InterPro"/>
</dbReference>
<dbReference type="PANTHER" id="PTHR38445:SF9">
    <property type="entry name" value="HTH-TYPE TRANSCRIPTIONAL REPRESSOR YTRA"/>
    <property type="match status" value="1"/>
</dbReference>
<keyword evidence="1" id="KW-0805">Transcription regulation</keyword>
<organism evidence="5 6">
    <name type="scientific">Microbacterium aurantiacum</name>
    <dbReference type="NCBI Taxonomy" id="162393"/>
    <lineage>
        <taxon>Bacteria</taxon>
        <taxon>Bacillati</taxon>
        <taxon>Actinomycetota</taxon>
        <taxon>Actinomycetes</taxon>
        <taxon>Micrococcales</taxon>
        <taxon>Microbacteriaceae</taxon>
        <taxon>Microbacterium</taxon>
    </lineage>
</organism>
<dbReference type="PANTHER" id="PTHR38445">
    <property type="entry name" value="HTH-TYPE TRANSCRIPTIONAL REPRESSOR YTRA"/>
    <property type="match status" value="1"/>
</dbReference>
<dbReference type="Gene3D" id="1.10.10.10">
    <property type="entry name" value="Winged helix-like DNA-binding domain superfamily/Winged helix DNA-binding domain"/>
    <property type="match status" value="1"/>
</dbReference>